<gene>
    <name evidence="1" type="ORF">Cboi01_000582000</name>
</gene>
<sequence length="107" mass="12953">MLENYSLIKYYSPFQLIFESLRNWVYEMEMGKRNINNDESKIEEIDMVDEEQYENDNCYFNSGINNNNNNKNENEYENQTSDYGSYYHTPDIDNDDDMIYDAPMEMD</sequence>
<dbReference type="EMBL" id="BSXV01004864">
    <property type="protein sequence ID" value="GMF01350.1"/>
    <property type="molecule type" value="Genomic_DNA"/>
</dbReference>
<name>A0ACB5U458_CANBO</name>
<evidence type="ECO:0000313" key="1">
    <source>
        <dbReference type="EMBL" id="GMF01350.1"/>
    </source>
</evidence>
<comment type="caution">
    <text evidence="1">The sequence shown here is derived from an EMBL/GenBank/DDBJ whole genome shotgun (WGS) entry which is preliminary data.</text>
</comment>
<protein>
    <submittedName>
        <fullName evidence="1">Unnamed protein product</fullName>
    </submittedName>
</protein>
<keyword evidence="2" id="KW-1185">Reference proteome</keyword>
<evidence type="ECO:0000313" key="2">
    <source>
        <dbReference type="Proteomes" id="UP001165101"/>
    </source>
</evidence>
<organism evidence="1 2">
    <name type="scientific">Candida boidinii</name>
    <name type="common">Yeast</name>
    <dbReference type="NCBI Taxonomy" id="5477"/>
    <lineage>
        <taxon>Eukaryota</taxon>
        <taxon>Fungi</taxon>
        <taxon>Dikarya</taxon>
        <taxon>Ascomycota</taxon>
        <taxon>Saccharomycotina</taxon>
        <taxon>Pichiomycetes</taxon>
        <taxon>Pichiales</taxon>
        <taxon>Pichiaceae</taxon>
        <taxon>Ogataea</taxon>
        <taxon>Ogataea/Candida clade</taxon>
    </lineage>
</organism>
<accession>A0ACB5U458</accession>
<reference evidence="1" key="1">
    <citation type="submission" date="2023-04" db="EMBL/GenBank/DDBJ databases">
        <title>Candida boidinii NBRC 1967.</title>
        <authorList>
            <person name="Ichikawa N."/>
            <person name="Sato H."/>
            <person name="Tonouchi N."/>
        </authorList>
    </citation>
    <scope>NUCLEOTIDE SEQUENCE</scope>
    <source>
        <strain evidence="1">NBRC 1967</strain>
    </source>
</reference>
<dbReference type="Proteomes" id="UP001165101">
    <property type="component" value="Unassembled WGS sequence"/>
</dbReference>
<proteinExistence type="predicted"/>